<feature type="domain" description="Carbohydrate kinase FGGY C-terminal" evidence="11">
    <location>
        <begin position="289"/>
        <end position="487"/>
    </location>
</feature>
<proteinExistence type="inferred from homology"/>
<evidence type="ECO:0000259" key="10">
    <source>
        <dbReference type="Pfam" id="PF00370"/>
    </source>
</evidence>
<comment type="catalytic activity">
    <reaction evidence="7">
        <text>D-ribulose + ATP = D-ribulose 5-phosphate + ADP + H(+)</text>
        <dbReference type="Rhea" id="RHEA:17601"/>
        <dbReference type="ChEBI" id="CHEBI:15378"/>
        <dbReference type="ChEBI" id="CHEBI:17173"/>
        <dbReference type="ChEBI" id="CHEBI:30616"/>
        <dbReference type="ChEBI" id="CHEBI:58121"/>
        <dbReference type="ChEBI" id="CHEBI:456216"/>
        <dbReference type="EC" id="2.7.1.16"/>
    </reaction>
</comment>
<dbReference type="PROSITE" id="PS00445">
    <property type="entry name" value="FGGY_KINASES_2"/>
    <property type="match status" value="1"/>
</dbReference>
<sequence>MTESYVIGVDFGTESGRVLLVDVKTGQEIATHVTPYDNGVMDHSLPDGTLLGKDWALQDPNDYLQVLYRSIPEVLRSSSIRPEHIIGIGIDFTSSTILPLDQEGQPLCFNPKWKSNPHSWVKLWKHHAAQEEADIFTRVATDSGEGFIKRYGGKVSSEWLFPKAYQIMRESPEIYEATDLFIEACDWITYQLTNKLIRSSNTCEYKAFWSHDTGYPDSSFLRKIDQRLEAFLDTKMRGRVQPIGEKAGELSNKMAQRLGLLPGTAVAVGIIDAHASVPAVGAVNPGQMVMALGTSTCHMVTTDQEKVIEGICGLVKDGIIPGYYSYETGQVAVGDAFAWYVEHSTPEYITQEAKKKGNTTHELLEKKAAIYKPGESGILALDWWNGNRSVLVDANLTGMIIGLTISTKPEEIYRALLESTAFGTRKIIENFADAGIEVNEIFAAGGLPQRNKLLMQIYADVTNREIKIADSQQTTALGAAMYASVAAGKANGGYDNLIEAAKHMSRVKEVSYVPIPENVETYHEMYKLYLELHDYFGRERKDIMHTLKNHKVHLVGSIV</sequence>
<dbReference type="GO" id="GO:0005737">
    <property type="term" value="C:cytoplasm"/>
    <property type="evidence" value="ECO:0007669"/>
    <property type="project" value="TreeGrafter"/>
</dbReference>
<dbReference type="Proteomes" id="UP000626844">
    <property type="component" value="Unassembled WGS sequence"/>
</dbReference>
<evidence type="ECO:0000256" key="5">
    <source>
        <dbReference type="ARBA" id="ARBA00022935"/>
    </source>
</evidence>
<evidence type="ECO:0000313" key="12">
    <source>
        <dbReference type="EMBL" id="MBD1383096.1"/>
    </source>
</evidence>
<comment type="caution">
    <text evidence="12">The sequence shown here is derived from an EMBL/GenBank/DDBJ whole genome shotgun (WGS) entry which is preliminary data.</text>
</comment>
<evidence type="ECO:0000313" key="13">
    <source>
        <dbReference type="Proteomes" id="UP000626844"/>
    </source>
</evidence>
<accession>A0A926NKM2</accession>
<protein>
    <recommendedName>
        <fullName evidence="7 8">Ribulokinase</fullName>
        <ecNumber evidence="7 8">2.7.1.16</ecNumber>
    </recommendedName>
</protein>
<dbReference type="CDD" id="cd07781">
    <property type="entry name" value="ASKHA_NBD_FGGY_L-RBK"/>
    <property type="match status" value="1"/>
</dbReference>
<dbReference type="Gene3D" id="3.30.420.40">
    <property type="match status" value="2"/>
</dbReference>
<dbReference type="InterPro" id="IPR043129">
    <property type="entry name" value="ATPase_NBD"/>
</dbReference>
<evidence type="ECO:0000259" key="11">
    <source>
        <dbReference type="Pfam" id="PF02782"/>
    </source>
</evidence>
<dbReference type="GO" id="GO:0019150">
    <property type="term" value="F:D-ribulokinase activity"/>
    <property type="evidence" value="ECO:0007669"/>
    <property type="project" value="TreeGrafter"/>
</dbReference>
<dbReference type="PIRSF" id="PIRSF000538">
    <property type="entry name" value="GlpK"/>
    <property type="match status" value="1"/>
</dbReference>
<organism evidence="12 13">
    <name type="scientific">Metabacillus arenae</name>
    <dbReference type="NCBI Taxonomy" id="2771434"/>
    <lineage>
        <taxon>Bacteria</taxon>
        <taxon>Bacillati</taxon>
        <taxon>Bacillota</taxon>
        <taxon>Bacilli</taxon>
        <taxon>Bacillales</taxon>
        <taxon>Bacillaceae</taxon>
        <taxon>Metabacillus</taxon>
    </lineage>
</organism>
<evidence type="ECO:0000256" key="7">
    <source>
        <dbReference type="HAMAP-Rule" id="MF_00520"/>
    </source>
</evidence>
<keyword evidence="1 7" id="KW-0808">Transferase</keyword>
<evidence type="ECO:0000256" key="9">
    <source>
        <dbReference type="RuleBase" id="RU003455"/>
    </source>
</evidence>
<name>A0A926NKM2_9BACI</name>
<comment type="catalytic activity">
    <reaction evidence="7 9">
        <text>L-ribulose + ATP = L-ribulose 5-phosphate + ADP + H(+)</text>
        <dbReference type="Rhea" id="RHEA:22072"/>
        <dbReference type="ChEBI" id="CHEBI:15378"/>
        <dbReference type="ChEBI" id="CHEBI:16880"/>
        <dbReference type="ChEBI" id="CHEBI:30616"/>
        <dbReference type="ChEBI" id="CHEBI:58226"/>
        <dbReference type="ChEBI" id="CHEBI:456216"/>
        <dbReference type="EC" id="2.7.1.16"/>
    </reaction>
</comment>
<feature type="domain" description="Carbohydrate kinase FGGY N-terminal" evidence="10">
    <location>
        <begin position="5"/>
        <end position="276"/>
    </location>
</feature>
<dbReference type="EC" id="2.7.1.16" evidence="7 8"/>
<dbReference type="InterPro" id="IPR018484">
    <property type="entry name" value="FGGY_N"/>
</dbReference>
<dbReference type="GO" id="GO:0008741">
    <property type="term" value="F:ribulokinase activity"/>
    <property type="evidence" value="ECO:0007669"/>
    <property type="project" value="UniProtKB-UniRule"/>
</dbReference>
<dbReference type="NCBIfam" id="NF003154">
    <property type="entry name" value="PRK04123.1"/>
    <property type="match status" value="1"/>
</dbReference>
<evidence type="ECO:0000256" key="6">
    <source>
        <dbReference type="ARBA" id="ARBA00023277"/>
    </source>
</evidence>
<dbReference type="NCBIfam" id="TIGR01234">
    <property type="entry name" value="L-ribulokinase"/>
    <property type="match status" value="1"/>
</dbReference>
<dbReference type="GO" id="GO:0019569">
    <property type="term" value="P:L-arabinose catabolic process to D-xylulose 5-phosphate"/>
    <property type="evidence" value="ECO:0007669"/>
    <property type="project" value="UniProtKB-UniRule"/>
</dbReference>
<dbReference type="PANTHER" id="PTHR43435:SF4">
    <property type="entry name" value="FGGY CARBOHYDRATE KINASE DOMAIN-CONTAINING PROTEIN"/>
    <property type="match status" value="1"/>
</dbReference>
<keyword evidence="4 7" id="KW-0067">ATP-binding</keyword>
<keyword evidence="13" id="KW-1185">Reference proteome</keyword>
<dbReference type="SUPFAM" id="SSF53067">
    <property type="entry name" value="Actin-like ATPase domain"/>
    <property type="match status" value="2"/>
</dbReference>
<comment type="pathway">
    <text evidence="7 9">Carbohydrate degradation; L-arabinose degradation via L-ribulose; D-xylulose 5-phosphate from L-arabinose (bacterial route): step 2/3.</text>
</comment>
<keyword evidence="5 7" id="KW-0054">Arabinose catabolism</keyword>
<dbReference type="InterPro" id="IPR018483">
    <property type="entry name" value="Carb_kinase_FGGY_CS"/>
</dbReference>
<dbReference type="RefSeq" id="WP_191161917.1">
    <property type="nucleotide sequence ID" value="NZ_JACXAI010000043.1"/>
</dbReference>
<evidence type="ECO:0000256" key="4">
    <source>
        <dbReference type="ARBA" id="ARBA00022840"/>
    </source>
</evidence>
<comment type="similarity">
    <text evidence="7 9">Belongs to the ribulokinase family.</text>
</comment>
<evidence type="ECO:0000256" key="1">
    <source>
        <dbReference type="ARBA" id="ARBA00022679"/>
    </source>
</evidence>
<dbReference type="AlphaFoldDB" id="A0A926NKM2"/>
<keyword evidence="6 7" id="KW-0119">Carbohydrate metabolism</keyword>
<dbReference type="EMBL" id="JACXAI010000043">
    <property type="protein sequence ID" value="MBD1383096.1"/>
    <property type="molecule type" value="Genomic_DNA"/>
</dbReference>
<dbReference type="InterPro" id="IPR005929">
    <property type="entry name" value="Ribulokinase"/>
</dbReference>
<gene>
    <name evidence="7" type="primary">araB</name>
    <name evidence="12" type="ORF">IC621_23115</name>
</gene>
<dbReference type="Pfam" id="PF00370">
    <property type="entry name" value="FGGY_N"/>
    <property type="match status" value="1"/>
</dbReference>
<evidence type="ECO:0000256" key="8">
    <source>
        <dbReference type="NCBIfam" id="TIGR01234"/>
    </source>
</evidence>
<keyword evidence="3 7" id="KW-0418">Kinase</keyword>
<reference evidence="12" key="1">
    <citation type="submission" date="2020-09" db="EMBL/GenBank/DDBJ databases">
        <title>A novel bacterium of genus Bacillus, isolated from South China Sea.</title>
        <authorList>
            <person name="Huang H."/>
            <person name="Mo K."/>
            <person name="Hu Y."/>
        </authorList>
    </citation>
    <scope>NUCLEOTIDE SEQUENCE</scope>
    <source>
        <strain evidence="12">IB182487</strain>
    </source>
</reference>
<dbReference type="InterPro" id="IPR018485">
    <property type="entry name" value="FGGY_C"/>
</dbReference>
<keyword evidence="2 7" id="KW-0547">Nucleotide-binding</keyword>
<dbReference type="HAMAP" id="MF_00520">
    <property type="entry name" value="Ribulokinase"/>
    <property type="match status" value="1"/>
</dbReference>
<dbReference type="PANTHER" id="PTHR43435">
    <property type="entry name" value="RIBULOKINASE"/>
    <property type="match status" value="1"/>
</dbReference>
<evidence type="ECO:0000256" key="2">
    <source>
        <dbReference type="ARBA" id="ARBA00022741"/>
    </source>
</evidence>
<evidence type="ECO:0000256" key="3">
    <source>
        <dbReference type="ARBA" id="ARBA00022777"/>
    </source>
</evidence>
<dbReference type="Pfam" id="PF02782">
    <property type="entry name" value="FGGY_C"/>
    <property type="match status" value="1"/>
</dbReference>
<dbReference type="GO" id="GO:0005524">
    <property type="term" value="F:ATP binding"/>
    <property type="evidence" value="ECO:0007669"/>
    <property type="project" value="UniProtKB-UniRule"/>
</dbReference>
<dbReference type="InterPro" id="IPR000577">
    <property type="entry name" value="Carb_kinase_FGGY"/>
</dbReference>